<proteinExistence type="predicted"/>
<sequence length="105" mass="11830">MTIIQKNSYFTALFTLILIFSLFTVVNHNNEEAQMSHVQIEEGDTLWTLAESFSGETPHQQWIDEIMKENGLTTSKIVAGQSIKIPSDRLKYAPDETIKLAGDAE</sequence>
<protein>
    <submittedName>
        <fullName evidence="1">LysM peptidoglycan-binding domain-containing protein</fullName>
    </submittedName>
</protein>
<evidence type="ECO:0000313" key="2">
    <source>
        <dbReference type="Proteomes" id="UP000509222"/>
    </source>
</evidence>
<dbReference type="eggNOG" id="COG1388">
    <property type="taxonomic scope" value="Bacteria"/>
</dbReference>
<dbReference type="InterPro" id="IPR018392">
    <property type="entry name" value="LysM"/>
</dbReference>
<accession>A0A1G8AGK3</accession>
<evidence type="ECO:0000313" key="1">
    <source>
        <dbReference type="EMBL" id="QKX52492.1"/>
    </source>
</evidence>
<dbReference type="CDD" id="cd00118">
    <property type="entry name" value="LysM"/>
    <property type="match status" value="1"/>
</dbReference>
<dbReference type="SMART" id="SM00257">
    <property type="entry name" value="LysM"/>
    <property type="match status" value="1"/>
</dbReference>
<dbReference type="InterPro" id="IPR036779">
    <property type="entry name" value="LysM_dom_sf"/>
</dbReference>
<organism evidence="1 2">
    <name type="scientific">Planococcus glaciei</name>
    <dbReference type="NCBI Taxonomy" id="459472"/>
    <lineage>
        <taxon>Bacteria</taxon>
        <taxon>Bacillati</taxon>
        <taxon>Bacillota</taxon>
        <taxon>Bacilli</taxon>
        <taxon>Bacillales</taxon>
        <taxon>Caryophanaceae</taxon>
        <taxon>Planococcus</taxon>
    </lineage>
</organism>
<dbReference type="Gene3D" id="3.10.350.10">
    <property type="entry name" value="LysM domain"/>
    <property type="match status" value="1"/>
</dbReference>
<dbReference type="EMBL" id="CP051177">
    <property type="protein sequence ID" value="QKX52492.1"/>
    <property type="molecule type" value="Genomic_DNA"/>
</dbReference>
<gene>
    <name evidence="1" type="ORF">HF394_18960</name>
</gene>
<dbReference type="OrthoDB" id="2679564at2"/>
<dbReference type="AlphaFoldDB" id="A0A1G8AGK3"/>
<name>A0A1G8AGK3_9BACL</name>
<dbReference type="Pfam" id="PF01476">
    <property type="entry name" value="LysM"/>
    <property type="match status" value="1"/>
</dbReference>
<reference evidence="2" key="1">
    <citation type="submission" date="2020-06" db="EMBL/GenBank/DDBJ databases">
        <title>Isolation of Planomicrobium glaciei.</title>
        <authorList>
            <person name="Malisova L."/>
            <person name="Safrankova R."/>
            <person name="Jakubu V."/>
            <person name="Spanelova P."/>
        </authorList>
    </citation>
    <scope>NUCLEOTIDE SEQUENCE [LARGE SCALE GENOMIC DNA]</scope>
    <source>
        <strain evidence="2">NRL-ATB46093</strain>
    </source>
</reference>
<dbReference type="Proteomes" id="UP000509222">
    <property type="component" value="Chromosome"/>
</dbReference>
<dbReference type="PROSITE" id="PS51782">
    <property type="entry name" value="LYSM"/>
    <property type="match status" value="1"/>
</dbReference>
<keyword evidence="2" id="KW-1185">Reference proteome</keyword>
<dbReference type="STRING" id="459472.SAMN04487975_103202"/>
<dbReference type="SUPFAM" id="SSF54106">
    <property type="entry name" value="LysM domain"/>
    <property type="match status" value="1"/>
</dbReference>
<dbReference type="RefSeq" id="WP_036806503.1">
    <property type="nucleotide sequence ID" value="NZ_CP051177.1"/>
</dbReference>